<dbReference type="EMBL" id="RBNJ01004339">
    <property type="protein sequence ID" value="RUS30050.1"/>
    <property type="molecule type" value="Genomic_DNA"/>
</dbReference>
<dbReference type="AlphaFoldDB" id="A0A433QJT7"/>
<evidence type="ECO:0000313" key="1">
    <source>
        <dbReference type="EMBL" id="RUS30050.1"/>
    </source>
</evidence>
<comment type="caution">
    <text evidence="1">The sequence shown here is derived from an EMBL/GenBank/DDBJ whole genome shotgun (WGS) entry which is preliminary data.</text>
</comment>
<dbReference type="InterPro" id="IPR027948">
    <property type="entry name" value="DUF4436"/>
</dbReference>
<name>A0A433QJT7_9FUNG</name>
<gene>
    <name evidence="1" type="ORF">BC938DRAFT_479907</name>
</gene>
<reference evidence="1 2" key="1">
    <citation type="journal article" date="2018" name="New Phytol.">
        <title>Phylogenomics of Endogonaceae and evolution of mycorrhizas within Mucoromycota.</title>
        <authorList>
            <person name="Chang Y."/>
            <person name="Desiro A."/>
            <person name="Na H."/>
            <person name="Sandor L."/>
            <person name="Lipzen A."/>
            <person name="Clum A."/>
            <person name="Barry K."/>
            <person name="Grigoriev I.V."/>
            <person name="Martin F.M."/>
            <person name="Stajich J.E."/>
            <person name="Smith M.E."/>
            <person name="Bonito G."/>
            <person name="Spatafora J.W."/>
        </authorList>
    </citation>
    <scope>NUCLEOTIDE SEQUENCE [LARGE SCALE GENOMIC DNA]</scope>
    <source>
        <strain evidence="1 2">AD002</strain>
    </source>
</reference>
<organism evidence="1 2">
    <name type="scientific">Jimgerdemannia flammicorona</name>
    <dbReference type="NCBI Taxonomy" id="994334"/>
    <lineage>
        <taxon>Eukaryota</taxon>
        <taxon>Fungi</taxon>
        <taxon>Fungi incertae sedis</taxon>
        <taxon>Mucoromycota</taxon>
        <taxon>Mucoromycotina</taxon>
        <taxon>Endogonomycetes</taxon>
        <taxon>Endogonales</taxon>
        <taxon>Endogonaceae</taxon>
        <taxon>Jimgerdemannia</taxon>
    </lineage>
</organism>
<accession>A0A433QJT7</accession>
<evidence type="ECO:0000313" key="2">
    <source>
        <dbReference type="Proteomes" id="UP000274822"/>
    </source>
</evidence>
<protein>
    <submittedName>
        <fullName evidence="1">Uncharacterized protein</fullName>
    </submittedName>
</protein>
<dbReference type="Pfam" id="PF14494">
    <property type="entry name" value="DUF4436"/>
    <property type="match status" value="1"/>
</dbReference>
<proteinExistence type="predicted"/>
<sequence length="96" mass="10872">MKFRRTNLTIVFSILLVVAMWFIISAEEIKFLSNFVFTGNKDIQDIVCYSSLGAAMFFAMSTVRGAQPGVPTTTCWTDVSAFYMTDSMWQAFPVIF</sequence>
<keyword evidence="2" id="KW-1185">Reference proteome</keyword>
<dbReference type="Proteomes" id="UP000274822">
    <property type="component" value="Unassembled WGS sequence"/>
</dbReference>